<organism evidence="2 3">
    <name type="scientific">Paenibacillus melissococcoides</name>
    <dbReference type="NCBI Taxonomy" id="2912268"/>
    <lineage>
        <taxon>Bacteria</taxon>
        <taxon>Bacillati</taxon>
        <taxon>Bacillota</taxon>
        <taxon>Bacilli</taxon>
        <taxon>Bacillales</taxon>
        <taxon>Paenibacillaceae</taxon>
        <taxon>Paenibacillus</taxon>
    </lineage>
</organism>
<evidence type="ECO:0000313" key="2">
    <source>
        <dbReference type="EMBL" id="CAH8244613.1"/>
    </source>
</evidence>
<evidence type="ECO:0000256" key="1">
    <source>
        <dbReference type="SAM" id="Phobius"/>
    </source>
</evidence>
<dbReference type="Proteomes" id="UP001154322">
    <property type="component" value="Unassembled WGS sequence"/>
</dbReference>
<gene>
    <name evidence="2" type="ORF">WJ0W_001843</name>
</gene>
<name>A0ABM9FZ72_9BACL</name>
<keyword evidence="1" id="KW-0472">Membrane</keyword>
<comment type="caution">
    <text evidence="2">The sequence shown here is derived from an EMBL/GenBank/DDBJ whole genome shotgun (WGS) entry which is preliminary data.</text>
</comment>
<keyword evidence="3" id="KW-1185">Reference proteome</keyword>
<dbReference type="EMBL" id="CALYLO010000002">
    <property type="protein sequence ID" value="CAH8244613.1"/>
    <property type="molecule type" value="Genomic_DNA"/>
</dbReference>
<evidence type="ECO:0000313" key="3">
    <source>
        <dbReference type="Proteomes" id="UP001154322"/>
    </source>
</evidence>
<proteinExistence type="predicted"/>
<dbReference type="RefSeq" id="WP_213426654.1">
    <property type="nucleotide sequence ID" value="NZ_AP031286.1"/>
</dbReference>
<accession>A0ABM9FZ72</accession>
<protein>
    <submittedName>
        <fullName evidence="2">Uncharacterized protein</fullName>
    </submittedName>
</protein>
<sequence length="90" mass="9942">MLKSSAGAALVLYGAASFFIYAVSYDAHHMEARMLQSLDDLHTGTTKDLNLIRPVDHIVAKVGAFRDDDIYRITVYVGNYNENTAFNGSL</sequence>
<feature type="transmembrane region" description="Helical" evidence="1">
    <location>
        <begin position="6"/>
        <end position="25"/>
    </location>
</feature>
<keyword evidence="1" id="KW-0812">Transmembrane</keyword>
<reference evidence="2" key="1">
    <citation type="submission" date="2022-06" db="EMBL/GenBank/DDBJ databases">
        <authorList>
            <person name="Dietemann V."/>
            <person name="Ory F."/>
            <person name="Dainat B."/>
            <person name="Oberhansli S."/>
        </authorList>
    </citation>
    <scope>NUCLEOTIDE SEQUENCE</scope>
    <source>
        <strain evidence="2">Ena-SAMPLE-TAB-26-04-2022-14:26:32:270-5432</strain>
    </source>
</reference>
<keyword evidence="1" id="KW-1133">Transmembrane helix</keyword>